<sequence length="642" mass="74551">MLQREEKDLTANSFQNLLNKMKKFSENENVLIGNSIEYLNDMKSISTLLLENGEKFKNCTAVISEEEKFSYEYFIEKVYAVRRKLIEKQVKKGDRIVLVVSNTVDTIVFMMAIISIGAAYVPIDKKYPESREKFIEEDCSCKFVFSKEDRIKIMNSSKFEESQEKFNVGEEDKDNLEDNAYVIYTSGTTGQPKGVEIKQKYVLNLCAWFKETMNINENSRVLSLNSLCFDASVKNIFTTLLNGGSLVLNLESELTPKKLLDYIGKNKVNVLNGTPTMIDELLETSKTEGYDSFENLNVLITGGERFINNDNMKDLYLRKNKKLSIFNVYGPTECTSLTTYHEVKEEEILNEDKNIPIGIPLFNKLVYICDEDENILGKNQKGEIYIGGEGVAHKYINREALSKEKFITVNNFNVYKSGDIGWFDENRNLYCDGRIDSQIKLNGYRIELDEISKSIEKLSEVRKCTCIYENNMVIAFYTGLEKSQDEMKEKVKNIIPEYMVPNHMEYVEEFPQTFNGKLDKKKLKEDFMKKQSNRDESKEFLNDIQKKVADIWKKVLNIDTVLINKNFFDAGGNSLKLFKMARHIEKTFNVEIEPIELMELSSIKKISEFIEKGNENITEESNSNFELIREKRNMRYARMRRK</sequence>
<evidence type="ECO:0000256" key="1">
    <source>
        <dbReference type="ARBA" id="ARBA00022450"/>
    </source>
</evidence>
<gene>
    <name evidence="5" type="primary">tycA</name>
    <name evidence="5" type="ORF">CLOSAC_12680</name>
</gene>
<evidence type="ECO:0000313" key="6">
    <source>
        <dbReference type="Proteomes" id="UP000191154"/>
    </source>
</evidence>
<dbReference type="RefSeq" id="WP_077864660.1">
    <property type="nucleotide sequence ID" value="NZ_LZYZ01000002.1"/>
</dbReference>
<dbReference type="InterPro" id="IPR042099">
    <property type="entry name" value="ANL_N_sf"/>
</dbReference>
<protein>
    <submittedName>
        <fullName evidence="5">Tyrocidine synthase 1</fullName>
    </submittedName>
</protein>
<reference evidence="5 6" key="1">
    <citation type="submission" date="2016-05" db="EMBL/GenBank/DDBJ databases">
        <title>Microbial solvent formation.</title>
        <authorList>
            <person name="Poehlein A."/>
            <person name="Montoya Solano J.D."/>
            <person name="Flitsch S."/>
            <person name="Krabben P."/>
            <person name="Duerre P."/>
            <person name="Daniel R."/>
        </authorList>
    </citation>
    <scope>NUCLEOTIDE SEQUENCE [LARGE SCALE GENOMIC DNA]</scope>
    <source>
        <strain evidence="5 6">L1-8</strain>
    </source>
</reference>
<keyword evidence="3" id="KW-0812">Transmembrane</keyword>
<dbReference type="NCBIfam" id="TIGR01733">
    <property type="entry name" value="AA-adenyl-dom"/>
    <property type="match status" value="1"/>
</dbReference>
<proteinExistence type="predicted"/>
<feature type="transmembrane region" description="Helical" evidence="3">
    <location>
        <begin position="96"/>
        <end position="121"/>
    </location>
</feature>
<dbReference type="PANTHER" id="PTHR44845:SF6">
    <property type="entry name" value="BETA-ALANINE-ACTIVATING ENZYME"/>
    <property type="match status" value="1"/>
</dbReference>
<evidence type="ECO:0000259" key="4">
    <source>
        <dbReference type="PROSITE" id="PS50075"/>
    </source>
</evidence>
<dbReference type="PANTHER" id="PTHR44845">
    <property type="entry name" value="CARRIER DOMAIN-CONTAINING PROTEIN"/>
    <property type="match status" value="1"/>
</dbReference>
<keyword evidence="3" id="KW-1133">Transmembrane helix</keyword>
<dbReference type="InterPro" id="IPR000873">
    <property type="entry name" value="AMP-dep_synth/lig_dom"/>
</dbReference>
<keyword evidence="3" id="KW-0472">Membrane</keyword>
<dbReference type="PROSITE" id="PS00455">
    <property type="entry name" value="AMP_BINDING"/>
    <property type="match status" value="1"/>
</dbReference>
<dbReference type="InterPro" id="IPR010071">
    <property type="entry name" value="AA_adenyl_dom"/>
</dbReference>
<dbReference type="InterPro" id="IPR020845">
    <property type="entry name" value="AMP-binding_CS"/>
</dbReference>
<dbReference type="Gene3D" id="1.10.1200.10">
    <property type="entry name" value="ACP-like"/>
    <property type="match status" value="1"/>
</dbReference>
<evidence type="ECO:0000256" key="3">
    <source>
        <dbReference type="SAM" id="Phobius"/>
    </source>
</evidence>
<dbReference type="SUPFAM" id="SSF47336">
    <property type="entry name" value="ACP-like"/>
    <property type="match status" value="1"/>
</dbReference>
<dbReference type="InterPro" id="IPR045851">
    <property type="entry name" value="AMP-bd_C_sf"/>
</dbReference>
<dbReference type="EMBL" id="LZYZ01000002">
    <property type="protein sequence ID" value="OOM14395.1"/>
    <property type="molecule type" value="Genomic_DNA"/>
</dbReference>
<dbReference type="Pfam" id="PF00501">
    <property type="entry name" value="AMP-binding"/>
    <property type="match status" value="1"/>
</dbReference>
<keyword evidence="2" id="KW-0597">Phosphoprotein</keyword>
<dbReference type="AlphaFoldDB" id="A0A1S8ND32"/>
<dbReference type="Proteomes" id="UP000191154">
    <property type="component" value="Unassembled WGS sequence"/>
</dbReference>
<organism evidence="5 6">
    <name type="scientific">Clostridium saccharobutylicum</name>
    <dbReference type="NCBI Taxonomy" id="169679"/>
    <lineage>
        <taxon>Bacteria</taxon>
        <taxon>Bacillati</taxon>
        <taxon>Bacillota</taxon>
        <taxon>Clostridia</taxon>
        <taxon>Eubacteriales</taxon>
        <taxon>Clostridiaceae</taxon>
        <taxon>Clostridium</taxon>
    </lineage>
</organism>
<evidence type="ECO:0000256" key="2">
    <source>
        <dbReference type="ARBA" id="ARBA00022553"/>
    </source>
</evidence>
<keyword evidence="1" id="KW-0596">Phosphopantetheine</keyword>
<dbReference type="CDD" id="cd05930">
    <property type="entry name" value="A_NRPS"/>
    <property type="match status" value="1"/>
</dbReference>
<dbReference type="Pfam" id="PF00550">
    <property type="entry name" value="PP-binding"/>
    <property type="match status" value="1"/>
</dbReference>
<dbReference type="Gene3D" id="3.30.300.30">
    <property type="match status" value="1"/>
</dbReference>
<feature type="domain" description="Carrier" evidence="4">
    <location>
        <begin position="539"/>
        <end position="614"/>
    </location>
</feature>
<dbReference type="SUPFAM" id="SSF56801">
    <property type="entry name" value="Acetyl-CoA synthetase-like"/>
    <property type="match status" value="1"/>
</dbReference>
<dbReference type="PROSITE" id="PS50075">
    <property type="entry name" value="CARRIER"/>
    <property type="match status" value="1"/>
</dbReference>
<accession>A0A1S8ND32</accession>
<comment type="caution">
    <text evidence="5">The sequence shown here is derived from an EMBL/GenBank/DDBJ whole genome shotgun (WGS) entry which is preliminary data.</text>
</comment>
<dbReference type="InterPro" id="IPR009081">
    <property type="entry name" value="PP-bd_ACP"/>
</dbReference>
<dbReference type="InterPro" id="IPR036736">
    <property type="entry name" value="ACP-like_sf"/>
</dbReference>
<evidence type="ECO:0000313" key="5">
    <source>
        <dbReference type="EMBL" id="OOM14395.1"/>
    </source>
</evidence>
<name>A0A1S8ND32_CLOSA</name>
<dbReference type="Gene3D" id="3.40.50.12780">
    <property type="entry name" value="N-terminal domain of ligase-like"/>
    <property type="match status" value="1"/>
</dbReference>